<proteinExistence type="predicted"/>
<evidence type="ECO:0000313" key="2">
    <source>
        <dbReference type="Proteomes" id="UP000660708"/>
    </source>
</evidence>
<accession>A0A8I0T3T4</accession>
<dbReference type="EMBL" id="AQHF01000020">
    <property type="protein sequence ID" value="MBE0345572.1"/>
    <property type="molecule type" value="Genomic_DNA"/>
</dbReference>
<gene>
    <name evidence="1" type="ORF">PPEP_a0473</name>
</gene>
<evidence type="ECO:0000313" key="1">
    <source>
        <dbReference type="EMBL" id="MBE0345572.1"/>
    </source>
</evidence>
<comment type="caution">
    <text evidence="1">The sequence shown here is derived from an EMBL/GenBank/DDBJ whole genome shotgun (WGS) entry which is preliminary data.</text>
</comment>
<dbReference type="AlphaFoldDB" id="A0A8I0T3T4"/>
<dbReference type="Proteomes" id="UP000660708">
    <property type="component" value="Unassembled WGS sequence"/>
</dbReference>
<dbReference type="RefSeq" id="WP_147391061.1">
    <property type="nucleotide sequence ID" value="NZ_AQHF01000020.1"/>
</dbReference>
<protein>
    <submittedName>
        <fullName evidence="1">Uncharacterized protein</fullName>
    </submittedName>
</protein>
<sequence>MNRHEHIDADDEHEQARIMYYRACIAEFQQLGYQEALLDETFSQKRLGETKLNDSNSLQNE</sequence>
<keyword evidence="2" id="KW-1185">Reference proteome</keyword>
<organism evidence="1 2">
    <name type="scientific">Pseudoalteromonas peptidolytica F12-50-A1</name>
    <dbReference type="NCBI Taxonomy" id="1315280"/>
    <lineage>
        <taxon>Bacteria</taxon>
        <taxon>Pseudomonadati</taxon>
        <taxon>Pseudomonadota</taxon>
        <taxon>Gammaproteobacteria</taxon>
        <taxon>Alteromonadales</taxon>
        <taxon>Pseudoalteromonadaceae</taxon>
        <taxon>Pseudoalteromonas</taxon>
    </lineage>
</organism>
<name>A0A8I0T3T4_9GAMM</name>
<reference evidence="1 2" key="1">
    <citation type="submission" date="2015-06" db="EMBL/GenBank/DDBJ databases">
        <title>Genome sequence of Pseudoalteromonas peptidolytica.</title>
        <authorList>
            <person name="Xie B.-B."/>
            <person name="Rong J.-C."/>
            <person name="Qin Q.-L."/>
            <person name="Zhang Y.-Z."/>
        </authorList>
    </citation>
    <scope>NUCLEOTIDE SEQUENCE [LARGE SCALE GENOMIC DNA]</scope>
    <source>
        <strain evidence="1 2">F12-50-A1</strain>
    </source>
</reference>